<dbReference type="EMBL" id="BMNC01000043">
    <property type="protein sequence ID" value="GGN30559.1"/>
    <property type="molecule type" value="Genomic_DNA"/>
</dbReference>
<dbReference type="RefSeq" id="WP_189160801.1">
    <property type="nucleotide sequence ID" value="NZ_BMNC01000043.1"/>
</dbReference>
<name>A0ABQ2IXD7_9PSEU</name>
<accession>A0ABQ2IXD7</accession>
<organism evidence="1 2">
    <name type="scientific">Lentzea pudingi</name>
    <dbReference type="NCBI Taxonomy" id="1789439"/>
    <lineage>
        <taxon>Bacteria</taxon>
        <taxon>Bacillati</taxon>
        <taxon>Actinomycetota</taxon>
        <taxon>Actinomycetes</taxon>
        <taxon>Pseudonocardiales</taxon>
        <taxon>Pseudonocardiaceae</taxon>
        <taxon>Lentzea</taxon>
    </lineage>
</organism>
<evidence type="ECO:0000313" key="1">
    <source>
        <dbReference type="EMBL" id="GGN30559.1"/>
    </source>
</evidence>
<gene>
    <name evidence="1" type="ORF">GCM10011609_88420</name>
</gene>
<comment type="caution">
    <text evidence="1">The sequence shown here is derived from an EMBL/GenBank/DDBJ whole genome shotgun (WGS) entry which is preliminary data.</text>
</comment>
<reference evidence="2" key="1">
    <citation type="journal article" date="2019" name="Int. J. Syst. Evol. Microbiol.">
        <title>The Global Catalogue of Microorganisms (GCM) 10K type strain sequencing project: providing services to taxonomists for standard genome sequencing and annotation.</title>
        <authorList>
            <consortium name="The Broad Institute Genomics Platform"/>
            <consortium name="The Broad Institute Genome Sequencing Center for Infectious Disease"/>
            <person name="Wu L."/>
            <person name="Ma J."/>
        </authorList>
    </citation>
    <scope>NUCLEOTIDE SEQUENCE [LARGE SCALE GENOMIC DNA]</scope>
    <source>
        <strain evidence="2">CGMCC 4.7319</strain>
    </source>
</reference>
<evidence type="ECO:0000313" key="2">
    <source>
        <dbReference type="Proteomes" id="UP000597656"/>
    </source>
</evidence>
<protein>
    <submittedName>
        <fullName evidence="1">Uncharacterized protein</fullName>
    </submittedName>
</protein>
<proteinExistence type="predicted"/>
<keyword evidence="2" id="KW-1185">Reference proteome</keyword>
<dbReference type="Proteomes" id="UP000597656">
    <property type="component" value="Unassembled WGS sequence"/>
</dbReference>
<sequence>MLVGDGDEVLHQCEVMFERGAAFLREPTADVTVATVERASDVLYGERSEITRKVQLAFGVTEERIPWIGGTPVAVGSRNLHRDPFYRVR</sequence>